<dbReference type="PANTHER" id="PTHR33365">
    <property type="entry name" value="YALI0B05434P"/>
    <property type="match status" value="1"/>
</dbReference>
<dbReference type="GO" id="GO:0043386">
    <property type="term" value="P:mycotoxin biosynthetic process"/>
    <property type="evidence" value="ECO:0007669"/>
    <property type="project" value="InterPro"/>
</dbReference>
<keyword evidence="5" id="KW-1185">Reference proteome</keyword>
<name>A0A6G1KJS2_9PLEO</name>
<dbReference type="Proteomes" id="UP000799428">
    <property type="component" value="Unassembled WGS sequence"/>
</dbReference>
<protein>
    <recommendedName>
        <fullName evidence="6">Tat pathway signal sequence</fullName>
    </recommendedName>
</protein>
<comment type="pathway">
    <text evidence="1">Mycotoxin biosynthesis.</text>
</comment>
<evidence type="ECO:0000256" key="3">
    <source>
        <dbReference type="SAM" id="Phobius"/>
    </source>
</evidence>
<dbReference type="OrthoDB" id="3687641at2759"/>
<dbReference type="PANTHER" id="PTHR33365:SF4">
    <property type="entry name" value="CYCLOCHLOROTINE BIOSYNTHESIS PROTEIN O"/>
    <property type="match status" value="1"/>
</dbReference>
<comment type="similarity">
    <text evidence="2">Belongs to the ustYa family.</text>
</comment>
<gene>
    <name evidence="4" type="ORF">K504DRAFT_478998</name>
</gene>
<dbReference type="InterPro" id="IPR021765">
    <property type="entry name" value="UstYa-like"/>
</dbReference>
<evidence type="ECO:0000256" key="2">
    <source>
        <dbReference type="ARBA" id="ARBA00035112"/>
    </source>
</evidence>
<dbReference type="Pfam" id="PF11807">
    <property type="entry name" value="UstYa"/>
    <property type="match status" value="1"/>
</dbReference>
<sequence>MPAAGKVKFSHDDSSSLEDCEKTSFLNTHFVKETRGSRGMLWLTLLNLFIFMLSAMTLVCAVFSQNSIATHQVAALMDDFGLTSPAMHVVEYHETKFALSNPLTSSKYVGITNDVERAWAEVAYVPDQMISMDDFPKLQKPEDAVKVTDPKTGETGYRVGLEVFHQLSCLNMLRVATYQDYHPKLPGSGLNNNIQVERNELDECIEILRMNLMCHADINAFTYRNAPGTSSGVPDYESQHVCRNFDSIKNWAHENAMPAQV</sequence>
<feature type="transmembrane region" description="Helical" evidence="3">
    <location>
        <begin position="40"/>
        <end position="64"/>
    </location>
</feature>
<evidence type="ECO:0000256" key="1">
    <source>
        <dbReference type="ARBA" id="ARBA00004685"/>
    </source>
</evidence>
<evidence type="ECO:0000313" key="5">
    <source>
        <dbReference type="Proteomes" id="UP000799428"/>
    </source>
</evidence>
<organism evidence="4 5">
    <name type="scientific">Pleomassaria siparia CBS 279.74</name>
    <dbReference type="NCBI Taxonomy" id="1314801"/>
    <lineage>
        <taxon>Eukaryota</taxon>
        <taxon>Fungi</taxon>
        <taxon>Dikarya</taxon>
        <taxon>Ascomycota</taxon>
        <taxon>Pezizomycotina</taxon>
        <taxon>Dothideomycetes</taxon>
        <taxon>Pleosporomycetidae</taxon>
        <taxon>Pleosporales</taxon>
        <taxon>Pleomassariaceae</taxon>
        <taxon>Pleomassaria</taxon>
    </lineage>
</organism>
<evidence type="ECO:0008006" key="6">
    <source>
        <dbReference type="Google" id="ProtNLM"/>
    </source>
</evidence>
<keyword evidence="3" id="KW-0812">Transmembrane</keyword>
<keyword evidence="3" id="KW-0472">Membrane</keyword>
<keyword evidence="3" id="KW-1133">Transmembrane helix</keyword>
<dbReference type="AlphaFoldDB" id="A0A6G1KJS2"/>
<proteinExistence type="inferred from homology"/>
<dbReference type="EMBL" id="MU005765">
    <property type="protein sequence ID" value="KAF2713084.1"/>
    <property type="molecule type" value="Genomic_DNA"/>
</dbReference>
<reference evidence="4" key="1">
    <citation type="journal article" date="2020" name="Stud. Mycol.">
        <title>101 Dothideomycetes genomes: a test case for predicting lifestyles and emergence of pathogens.</title>
        <authorList>
            <person name="Haridas S."/>
            <person name="Albert R."/>
            <person name="Binder M."/>
            <person name="Bloem J."/>
            <person name="Labutti K."/>
            <person name="Salamov A."/>
            <person name="Andreopoulos B."/>
            <person name="Baker S."/>
            <person name="Barry K."/>
            <person name="Bills G."/>
            <person name="Bluhm B."/>
            <person name="Cannon C."/>
            <person name="Castanera R."/>
            <person name="Culley D."/>
            <person name="Daum C."/>
            <person name="Ezra D."/>
            <person name="Gonzalez J."/>
            <person name="Henrissat B."/>
            <person name="Kuo A."/>
            <person name="Liang C."/>
            <person name="Lipzen A."/>
            <person name="Lutzoni F."/>
            <person name="Magnuson J."/>
            <person name="Mondo S."/>
            <person name="Nolan M."/>
            <person name="Ohm R."/>
            <person name="Pangilinan J."/>
            <person name="Park H.-J."/>
            <person name="Ramirez L."/>
            <person name="Alfaro M."/>
            <person name="Sun H."/>
            <person name="Tritt A."/>
            <person name="Yoshinaga Y."/>
            <person name="Zwiers L.-H."/>
            <person name="Turgeon B."/>
            <person name="Goodwin S."/>
            <person name="Spatafora J."/>
            <person name="Crous P."/>
            <person name="Grigoriev I."/>
        </authorList>
    </citation>
    <scope>NUCLEOTIDE SEQUENCE</scope>
    <source>
        <strain evidence="4">CBS 279.74</strain>
    </source>
</reference>
<evidence type="ECO:0000313" key="4">
    <source>
        <dbReference type="EMBL" id="KAF2713084.1"/>
    </source>
</evidence>
<accession>A0A6G1KJS2</accession>